<dbReference type="RefSeq" id="WP_102434392.1">
    <property type="nucleotide sequence ID" value="NZ_CAWNVI010000062.1"/>
</dbReference>
<sequence>MSKIVIASNTSWFVYNFFRSSIVEFMRDGNQIYVIAPKDKYSQRLIDLGCELHAIELDRSGMNLVQEIRTFYRLCLLIYFISPDCVLNFTPKMNIYSTIAARMNKVKVINSVAGLGSIFTEKGIKSFLGRILLRLTQPLADHVIFQNPDDWKIYLDNQLVSKENSSRVRGIGINLADFKPSAAPDDEIVRFILVARMLKNKGVVDFVEAAKAVDEHYQMRKAAGFDVPKYEFSLLGFVDKENPQGISLRQLEEWDKTTLVDYLGETNNVFSVVKKQDCVVLPSFYREGVPQCLIEACSMAKPIITTDNVGCRETVVDGETGILIKKQSVPELKEAMVKMIEMGHQERLAYGQKGRKKAEKEFCHLKVSRHYLQVIESIIDKG</sequence>
<dbReference type="Pfam" id="PF13477">
    <property type="entry name" value="Glyco_trans_4_2"/>
    <property type="match status" value="1"/>
</dbReference>
<evidence type="ECO:0000259" key="1">
    <source>
        <dbReference type="Pfam" id="PF00534"/>
    </source>
</evidence>
<dbReference type="AlphaFoldDB" id="A0A2N7KEV9"/>
<dbReference type="EMBL" id="MCZK01000062">
    <property type="protein sequence ID" value="PMM74223.1"/>
    <property type="molecule type" value="Genomic_DNA"/>
</dbReference>
<dbReference type="GO" id="GO:1901135">
    <property type="term" value="P:carbohydrate derivative metabolic process"/>
    <property type="evidence" value="ECO:0007669"/>
    <property type="project" value="UniProtKB-ARBA"/>
</dbReference>
<dbReference type="SUPFAM" id="SSF53756">
    <property type="entry name" value="UDP-Glycosyltransferase/glycogen phosphorylase"/>
    <property type="match status" value="1"/>
</dbReference>
<dbReference type="InterPro" id="IPR001296">
    <property type="entry name" value="Glyco_trans_1"/>
</dbReference>
<reference evidence="4" key="1">
    <citation type="submission" date="2016-07" db="EMBL/GenBank/DDBJ databases">
        <title>Nontailed viruses are major unrecognized killers of bacteria in the ocean.</title>
        <authorList>
            <person name="Kauffman K."/>
            <person name="Hussain F."/>
            <person name="Yang J."/>
            <person name="Arevalo P."/>
            <person name="Brown J."/>
            <person name="Cutler M."/>
            <person name="Kelly L."/>
            <person name="Polz M.F."/>
        </authorList>
    </citation>
    <scope>NUCLEOTIDE SEQUENCE [LARGE SCALE GENOMIC DNA]</scope>
    <source>
        <strain evidence="4">10N.261.46.F8</strain>
    </source>
</reference>
<dbReference type="OrthoDB" id="9775208at2"/>
<feature type="domain" description="Glycosyltransferase subfamily 4-like N-terminal" evidence="2">
    <location>
        <begin position="4"/>
        <end position="147"/>
    </location>
</feature>
<dbReference type="PANTHER" id="PTHR12526:SF638">
    <property type="entry name" value="SPORE COAT PROTEIN SA"/>
    <property type="match status" value="1"/>
</dbReference>
<evidence type="ECO:0000313" key="4">
    <source>
        <dbReference type="Proteomes" id="UP000235406"/>
    </source>
</evidence>
<organism evidence="3 4">
    <name type="scientific">Vibrio lentus</name>
    <dbReference type="NCBI Taxonomy" id="136468"/>
    <lineage>
        <taxon>Bacteria</taxon>
        <taxon>Pseudomonadati</taxon>
        <taxon>Pseudomonadota</taxon>
        <taxon>Gammaproteobacteria</taxon>
        <taxon>Vibrionales</taxon>
        <taxon>Vibrionaceae</taxon>
        <taxon>Vibrio</taxon>
    </lineage>
</organism>
<dbReference type="CDD" id="cd03808">
    <property type="entry name" value="GT4_CapM-like"/>
    <property type="match status" value="1"/>
</dbReference>
<accession>A0A2N7KEV9</accession>
<dbReference type="PANTHER" id="PTHR12526">
    <property type="entry name" value="GLYCOSYLTRANSFERASE"/>
    <property type="match status" value="1"/>
</dbReference>
<gene>
    <name evidence="3" type="ORF">BCT49_24350</name>
</gene>
<comment type="caution">
    <text evidence="3">The sequence shown here is derived from an EMBL/GenBank/DDBJ whole genome shotgun (WGS) entry which is preliminary data.</text>
</comment>
<dbReference type="GO" id="GO:0016757">
    <property type="term" value="F:glycosyltransferase activity"/>
    <property type="evidence" value="ECO:0007669"/>
    <property type="project" value="InterPro"/>
</dbReference>
<dbReference type="Gene3D" id="3.40.50.2000">
    <property type="entry name" value="Glycogen Phosphorylase B"/>
    <property type="match status" value="2"/>
</dbReference>
<dbReference type="Pfam" id="PF00534">
    <property type="entry name" value="Glycos_transf_1"/>
    <property type="match status" value="1"/>
</dbReference>
<dbReference type="InterPro" id="IPR028098">
    <property type="entry name" value="Glyco_trans_4-like_N"/>
</dbReference>
<proteinExistence type="predicted"/>
<protein>
    <recommendedName>
        <fullName evidence="5">Glycosyl transferase family 1</fullName>
    </recommendedName>
</protein>
<evidence type="ECO:0008006" key="5">
    <source>
        <dbReference type="Google" id="ProtNLM"/>
    </source>
</evidence>
<dbReference type="Proteomes" id="UP000235406">
    <property type="component" value="Unassembled WGS sequence"/>
</dbReference>
<evidence type="ECO:0000313" key="3">
    <source>
        <dbReference type="EMBL" id="PMM74223.1"/>
    </source>
</evidence>
<feature type="domain" description="Glycosyl transferase family 1" evidence="1">
    <location>
        <begin position="189"/>
        <end position="356"/>
    </location>
</feature>
<evidence type="ECO:0000259" key="2">
    <source>
        <dbReference type="Pfam" id="PF13477"/>
    </source>
</evidence>
<name>A0A2N7KEV9_9VIBR</name>